<protein>
    <submittedName>
        <fullName evidence="1">TetR family transcriptional regulator</fullName>
    </submittedName>
</protein>
<name>A0ABM7M8X8_9ACTN</name>
<organism evidence="1 2">
    <name type="scientific">Actinoplanes ianthinogenes</name>
    <dbReference type="NCBI Taxonomy" id="122358"/>
    <lineage>
        <taxon>Bacteria</taxon>
        <taxon>Bacillati</taxon>
        <taxon>Actinomycetota</taxon>
        <taxon>Actinomycetes</taxon>
        <taxon>Micromonosporales</taxon>
        <taxon>Micromonosporaceae</taxon>
        <taxon>Actinoplanes</taxon>
    </lineage>
</organism>
<proteinExistence type="predicted"/>
<gene>
    <name evidence="1" type="ORF">Aiant_87550</name>
</gene>
<evidence type="ECO:0000313" key="2">
    <source>
        <dbReference type="Proteomes" id="UP000676967"/>
    </source>
</evidence>
<dbReference type="Gene3D" id="1.10.357.10">
    <property type="entry name" value="Tetracycline Repressor, domain 2"/>
    <property type="match status" value="1"/>
</dbReference>
<reference evidence="1 2" key="1">
    <citation type="submission" date="2020-08" db="EMBL/GenBank/DDBJ databases">
        <title>Whole genome shotgun sequence of Actinoplanes ianthinogenes NBRC 13996.</title>
        <authorList>
            <person name="Komaki H."/>
            <person name="Tamura T."/>
        </authorList>
    </citation>
    <scope>NUCLEOTIDE SEQUENCE [LARGE SCALE GENOMIC DNA]</scope>
    <source>
        <strain evidence="1 2">NBRC 13996</strain>
    </source>
</reference>
<dbReference type="EMBL" id="AP023356">
    <property type="protein sequence ID" value="BCJ48098.1"/>
    <property type="molecule type" value="Genomic_DNA"/>
</dbReference>
<dbReference type="SUPFAM" id="SSF46689">
    <property type="entry name" value="Homeodomain-like"/>
    <property type="match status" value="1"/>
</dbReference>
<evidence type="ECO:0000313" key="1">
    <source>
        <dbReference type="EMBL" id="BCJ48098.1"/>
    </source>
</evidence>
<keyword evidence="2" id="KW-1185">Reference proteome</keyword>
<sequence length="194" mass="20325">MRLAVVRAMVPLMAEFETLSMAGIARSAGVGEDELLAVFPDKEAAAQAFVETFTRAWAEVTDPVGELRAMSGIGVELPLAARLVAVAEILDGYHERLRVDVGELLASVPVADGSGGRAEDLRAFGASAQLREAVVRVLEPDGRRLRFPVPALAEVFVAMVFGGVRPLPADQVVDLFLHGALAAGQGSAPDPAIG</sequence>
<accession>A0ABM7M8X8</accession>
<dbReference type="InterPro" id="IPR009057">
    <property type="entry name" value="Homeodomain-like_sf"/>
</dbReference>
<dbReference type="Proteomes" id="UP000676967">
    <property type="component" value="Chromosome"/>
</dbReference>